<dbReference type="Gene3D" id="1.50.10.150">
    <property type="entry name" value="Voltage-dependent anion channel"/>
    <property type="match status" value="1"/>
</dbReference>
<dbReference type="InterPro" id="IPR038665">
    <property type="entry name" value="Voltage-dep_anion_channel_sf"/>
</dbReference>
<evidence type="ECO:0000256" key="1">
    <source>
        <dbReference type="ARBA" id="ARBA00004141"/>
    </source>
</evidence>
<feature type="transmembrane region" description="Helical" evidence="5">
    <location>
        <begin position="279"/>
        <end position="304"/>
    </location>
</feature>
<feature type="transmembrane region" description="Helical" evidence="5">
    <location>
        <begin position="243"/>
        <end position="267"/>
    </location>
</feature>
<accession>A0A369NZL7</accession>
<sequence length="329" mass="35716">MRDIIKKVPIPTAGVALGLAALGNLLQPYAEVAHIACGALSLFLVAMLVAKLIMFPSMLREDMKNSVFASVSATFFMTLMQLAGYLAPVAIVPAFGLWCSAVAGHFVLMTWFTLYYIRRFKLTEVFPTYFICYVGIIVAAVTSPVFGAEAFGQGIFWFGFACYLVLLAVVTMRYIKHEIPEGARPLFCIYAAPMGLSLVGYLSVMPDPNLVFVAVLMGLGQLMLIGVVTRVPKFLALQFYPSYAAMTFPFVISAMALGKGVQALYAAGYSIPALPVIEALIAVETLFAAVMVAYVFVHFMKFFFGTPKAAKAPKTRPEVPAALTVEVTE</sequence>
<feature type="transmembrane region" description="Helical" evidence="5">
    <location>
        <begin position="95"/>
        <end position="117"/>
    </location>
</feature>
<keyword evidence="3 5" id="KW-1133">Transmembrane helix</keyword>
<dbReference type="InterPro" id="IPR052951">
    <property type="entry name" value="Tellurite_res_ion_channel"/>
</dbReference>
<proteinExistence type="predicted"/>
<feature type="transmembrane region" description="Helical" evidence="5">
    <location>
        <begin position="67"/>
        <end position="89"/>
    </location>
</feature>
<dbReference type="InterPro" id="IPR004695">
    <property type="entry name" value="SLAC1/Mae1/Ssu1/TehA"/>
</dbReference>
<evidence type="ECO:0000256" key="3">
    <source>
        <dbReference type="ARBA" id="ARBA00022989"/>
    </source>
</evidence>
<dbReference type="Proteomes" id="UP000253805">
    <property type="component" value="Unassembled WGS sequence"/>
</dbReference>
<dbReference type="GO" id="GO:0005886">
    <property type="term" value="C:plasma membrane"/>
    <property type="evidence" value="ECO:0007669"/>
    <property type="project" value="TreeGrafter"/>
</dbReference>
<dbReference type="EMBL" id="PPUT01000021">
    <property type="protein sequence ID" value="RDC43300.1"/>
    <property type="molecule type" value="Genomic_DNA"/>
</dbReference>
<evidence type="ECO:0000256" key="4">
    <source>
        <dbReference type="ARBA" id="ARBA00023136"/>
    </source>
</evidence>
<name>A0A369NZL7_9ACTN</name>
<evidence type="ECO:0000313" key="7">
    <source>
        <dbReference type="Proteomes" id="UP000253805"/>
    </source>
</evidence>
<feature type="transmembrane region" description="Helical" evidence="5">
    <location>
        <begin position="210"/>
        <end position="231"/>
    </location>
</feature>
<evidence type="ECO:0000256" key="2">
    <source>
        <dbReference type="ARBA" id="ARBA00022692"/>
    </source>
</evidence>
<keyword evidence="2 5" id="KW-0812">Transmembrane</keyword>
<feature type="transmembrane region" description="Helical" evidence="5">
    <location>
        <begin position="129"/>
        <end position="148"/>
    </location>
</feature>
<protein>
    <submittedName>
        <fullName evidence="6">C4-dicarboxylate ABC transporter</fullName>
    </submittedName>
</protein>
<keyword evidence="4 5" id="KW-0472">Membrane</keyword>
<dbReference type="RefSeq" id="WP_114549315.1">
    <property type="nucleotide sequence ID" value="NZ_PPUT01000021.1"/>
</dbReference>
<evidence type="ECO:0000313" key="6">
    <source>
        <dbReference type="EMBL" id="RDC43300.1"/>
    </source>
</evidence>
<reference evidence="6 7" key="1">
    <citation type="journal article" date="2018" name="Elife">
        <title>Discovery and characterization of a prevalent human gut bacterial enzyme sufficient for the inactivation of a family of plant toxins.</title>
        <authorList>
            <person name="Koppel N."/>
            <person name="Bisanz J.E."/>
            <person name="Pandelia M.E."/>
            <person name="Turnbaugh P.J."/>
            <person name="Balskus E.P."/>
        </authorList>
    </citation>
    <scope>NUCLEOTIDE SEQUENCE [LARGE SCALE GENOMIC DNA]</scope>
    <source>
        <strain evidence="6 7">OB21 GAM 11</strain>
    </source>
</reference>
<feature type="transmembrane region" description="Helical" evidence="5">
    <location>
        <begin position="154"/>
        <end position="175"/>
    </location>
</feature>
<dbReference type="PANTHER" id="PTHR37955">
    <property type="entry name" value="TELLURITE RESISTANCE PROTEIN TEHA"/>
    <property type="match status" value="1"/>
</dbReference>
<comment type="caution">
    <text evidence="6">The sequence shown here is derived from an EMBL/GenBank/DDBJ whole genome shotgun (WGS) entry which is preliminary data.</text>
</comment>
<dbReference type="AlphaFoldDB" id="A0A369NZL7"/>
<organism evidence="6 7">
    <name type="scientific">Adlercreutzia equolifaciens subsp. celatus</name>
    <dbReference type="NCBI Taxonomy" id="394340"/>
    <lineage>
        <taxon>Bacteria</taxon>
        <taxon>Bacillati</taxon>
        <taxon>Actinomycetota</taxon>
        <taxon>Coriobacteriia</taxon>
        <taxon>Eggerthellales</taxon>
        <taxon>Eggerthellaceae</taxon>
        <taxon>Adlercreutzia</taxon>
    </lineage>
</organism>
<dbReference type="GO" id="GO:0046583">
    <property type="term" value="F:monoatomic cation efflux transmembrane transporter activity"/>
    <property type="evidence" value="ECO:0007669"/>
    <property type="project" value="TreeGrafter"/>
</dbReference>
<dbReference type="CDD" id="cd09325">
    <property type="entry name" value="TDT_C4-dicarb_trans"/>
    <property type="match status" value="1"/>
</dbReference>
<comment type="subcellular location">
    <subcellularLocation>
        <location evidence="1">Membrane</location>
        <topology evidence="1">Multi-pass membrane protein</topology>
    </subcellularLocation>
</comment>
<dbReference type="Pfam" id="PF03595">
    <property type="entry name" value="SLAC1"/>
    <property type="match status" value="1"/>
</dbReference>
<gene>
    <name evidence="6" type="ORF">C1850_08225</name>
</gene>
<dbReference type="PANTHER" id="PTHR37955:SF1">
    <property type="entry name" value="DEP DOMAIN-CONTAINING PROTEIN"/>
    <property type="match status" value="1"/>
</dbReference>
<evidence type="ECO:0000256" key="5">
    <source>
        <dbReference type="SAM" id="Phobius"/>
    </source>
</evidence>
<feature type="transmembrane region" description="Helical" evidence="5">
    <location>
        <begin position="32"/>
        <end position="55"/>
    </location>
</feature>
<feature type="transmembrane region" description="Helical" evidence="5">
    <location>
        <begin position="187"/>
        <end position="204"/>
    </location>
</feature>